<dbReference type="RefSeq" id="XP_013265792.1">
    <property type="nucleotide sequence ID" value="XM_013410338.1"/>
</dbReference>
<evidence type="ECO:0000256" key="1">
    <source>
        <dbReference type="SAM" id="MobiDB-lite"/>
    </source>
</evidence>
<dbReference type="AlphaFoldDB" id="A0A072PTX6"/>
<feature type="transmembrane region" description="Helical" evidence="2">
    <location>
        <begin position="575"/>
        <end position="599"/>
    </location>
</feature>
<dbReference type="InterPro" id="IPR046623">
    <property type="entry name" value="DUF6536"/>
</dbReference>
<feature type="transmembrane region" description="Helical" evidence="2">
    <location>
        <begin position="449"/>
        <end position="471"/>
    </location>
</feature>
<gene>
    <name evidence="4" type="ORF">A1O9_01179</name>
</gene>
<dbReference type="EMBL" id="AMGV01000001">
    <property type="protein sequence ID" value="KEF63202.1"/>
    <property type="molecule type" value="Genomic_DNA"/>
</dbReference>
<evidence type="ECO:0000256" key="2">
    <source>
        <dbReference type="SAM" id="Phobius"/>
    </source>
</evidence>
<proteinExistence type="predicted"/>
<dbReference type="GeneID" id="25276126"/>
<keyword evidence="2" id="KW-0472">Membrane</keyword>
<feature type="region of interest" description="Disordered" evidence="1">
    <location>
        <begin position="1"/>
        <end position="38"/>
    </location>
</feature>
<accession>A0A072PTX6</accession>
<evidence type="ECO:0000259" key="3">
    <source>
        <dbReference type="Pfam" id="PF20163"/>
    </source>
</evidence>
<dbReference type="HOGENOM" id="CLU_010112_0_0_1"/>
<keyword evidence="2" id="KW-1133">Transmembrane helix</keyword>
<dbReference type="STRING" id="1182545.A0A072PTX6"/>
<feature type="transmembrane region" description="Helical" evidence="2">
    <location>
        <begin position="149"/>
        <end position="166"/>
    </location>
</feature>
<feature type="transmembrane region" description="Helical" evidence="2">
    <location>
        <begin position="351"/>
        <end position="373"/>
    </location>
</feature>
<dbReference type="VEuPathDB" id="FungiDB:A1O9_01179"/>
<keyword evidence="5" id="KW-1185">Reference proteome</keyword>
<dbReference type="Proteomes" id="UP000027920">
    <property type="component" value="Unassembled WGS sequence"/>
</dbReference>
<keyword evidence="2" id="KW-0812">Transmembrane</keyword>
<feature type="transmembrane region" description="Helical" evidence="2">
    <location>
        <begin position="500"/>
        <end position="517"/>
    </location>
</feature>
<evidence type="ECO:0000313" key="4">
    <source>
        <dbReference type="EMBL" id="KEF63202.1"/>
    </source>
</evidence>
<sequence length="727" mass="79961">MSSFVSEDSEKVDHAKRHLLQPEQQHKDPQAPWSPSGWRVGATTAAGTALLSLLINVGVTIWCGKHADFKAGMAILFLGDCDRVATMNSWLHFGINGLSTVLLSGSNYCMQCLSAPTRGEVQKAHAKMKWLDIGVPSVRNLQHIQSRKVALWWCLALSSVPLHLMYNSVFFSSLSTNSYNVLYATQDFVEGGLYDTQKFPGDDMCDIPQIRRQASSWERLDNAACIRTYANDLLSQYRNVILVVSNSSSSTAANNSLLDILGYDNTMTALLLRGQSRDPYQWICDDDKIEDKIDIGDPRGLSFSIYAQPCYALVSKLEAVADQWVSKGYDIDHCLAEKVEGTCTLNFSLDIAIVVMVFNLVKILCMCYVAFWIRDRPLITVGDAVESFLRVVDDTSKGMCLLSKKQVVFTWDRYARYVSGGRAKELPQDPVTFRSKRHKWSSAASGGRWTITVLLIILALAAIASLMAYGITQLDGANDAQSLWELGVGKLHAQSLIKGWSLPSFGGSTFIFAVLIANSPQPTLSFIYLFVNGLFTSMLLANEWSDFAYKFKPLRVSSPSEGQRSTYFLQLPYRYALPLMGVSGVLHWLVSQSIFVASIRVNDRAGNLDPARSVVTCGYSIFGMAFTIIAAGLLLVVAIGLGFCRYKPGMPLVGTCSVAIAAACHPPEREKVEKEDIASLPVQWGAVPDGTNSEGAVGHCCFSSERVEMPKEGRSYAGMGSQDLILL</sequence>
<dbReference type="PANTHER" id="PTHR35395">
    <property type="entry name" value="DUF6536 DOMAIN-CONTAINING PROTEIN"/>
    <property type="match status" value="1"/>
</dbReference>
<evidence type="ECO:0000313" key="5">
    <source>
        <dbReference type="Proteomes" id="UP000027920"/>
    </source>
</evidence>
<dbReference type="OrthoDB" id="5429634at2759"/>
<reference evidence="4 5" key="1">
    <citation type="submission" date="2013-03" db="EMBL/GenBank/DDBJ databases">
        <title>The Genome Sequence of Exophiala aquamarina CBS 119918.</title>
        <authorList>
            <consortium name="The Broad Institute Genomics Platform"/>
            <person name="Cuomo C."/>
            <person name="de Hoog S."/>
            <person name="Gorbushina A."/>
            <person name="Walker B."/>
            <person name="Young S.K."/>
            <person name="Zeng Q."/>
            <person name="Gargeya S."/>
            <person name="Fitzgerald M."/>
            <person name="Haas B."/>
            <person name="Abouelleil A."/>
            <person name="Allen A.W."/>
            <person name="Alvarado L."/>
            <person name="Arachchi H.M."/>
            <person name="Berlin A.M."/>
            <person name="Chapman S.B."/>
            <person name="Gainer-Dewar J."/>
            <person name="Goldberg J."/>
            <person name="Griggs A."/>
            <person name="Gujja S."/>
            <person name="Hansen M."/>
            <person name="Howarth C."/>
            <person name="Imamovic A."/>
            <person name="Ireland A."/>
            <person name="Larimer J."/>
            <person name="McCowan C."/>
            <person name="Murphy C."/>
            <person name="Pearson M."/>
            <person name="Poon T.W."/>
            <person name="Priest M."/>
            <person name="Roberts A."/>
            <person name="Saif S."/>
            <person name="Shea T."/>
            <person name="Sisk P."/>
            <person name="Sykes S."/>
            <person name="Wortman J."/>
            <person name="Nusbaum C."/>
            <person name="Birren B."/>
        </authorList>
    </citation>
    <scope>NUCLEOTIDE SEQUENCE [LARGE SCALE GENOMIC DNA]</scope>
    <source>
        <strain evidence="4 5">CBS 119918</strain>
    </source>
</reference>
<dbReference type="PANTHER" id="PTHR35395:SF1">
    <property type="entry name" value="DUF6536 DOMAIN-CONTAINING PROTEIN"/>
    <property type="match status" value="1"/>
</dbReference>
<comment type="caution">
    <text evidence="4">The sequence shown here is derived from an EMBL/GenBank/DDBJ whole genome shotgun (WGS) entry which is preliminary data.</text>
</comment>
<feature type="transmembrane region" description="Helical" evidence="2">
    <location>
        <begin position="524"/>
        <end position="541"/>
    </location>
</feature>
<feature type="transmembrane region" description="Helical" evidence="2">
    <location>
        <begin position="42"/>
        <end position="63"/>
    </location>
</feature>
<dbReference type="Pfam" id="PF20163">
    <property type="entry name" value="DUF6536"/>
    <property type="match status" value="1"/>
</dbReference>
<feature type="transmembrane region" description="Helical" evidence="2">
    <location>
        <begin position="619"/>
        <end position="643"/>
    </location>
</feature>
<protein>
    <recommendedName>
        <fullName evidence="3">DUF6536 domain-containing protein</fullName>
    </recommendedName>
</protein>
<organism evidence="4 5">
    <name type="scientific">Exophiala aquamarina CBS 119918</name>
    <dbReference type="NCBI Taxonomy" id="1182545"/>
    <lineage>
        <taxon>Eukaryota</taxon>
        <taxon>Fungi</taxon>
        <taxon>Dikarya</taxon>
        <taxon>Ascomycota</taxon>
        <taxon>Pezizomycotina</taxon>
        <taxon>Eurotiomycetes</taxon>
        <taxon>Chaetothyriomycetidae</taxon>
        <taxon>Chaetothyriales</taxon>
        <taxon>Herpotrichiellaceae</taxon>
        <taxon>Exophiala</taxon>
    </lineage>
</organism>
<name>A0A072PTX6_9EURO</name>
<feature type="domain" description="DUF6536" evidence="3">
    <location>
        <begin position="38"/>
        <end position="190"/>
    </location>
</feature>